<accession>A0A1G6UKE7</accession>
<evidence type="ECO:0000256" key="10">
    <source>
        <dbReference type="PROSITE-ProRule" id="PRU00182"/>
    </source>
</evidence>
<dbReference type="InterPro" id="IPR050343">
    <property type="entry name" value="RsuA_PseudoU_synthase"/>
</dbReference>
<sequence length="257" mass="29119">MRPLRQRLYRGRVHSALLSTAPSMSEPIRLSKRVIELTGCSRAQAERYIEGGCVSVDGEVIDRPEHPVREQRVEVDLEAIAAPLEPMTVLLHKPAGVEVAPALVAADRHWADDPSGIRPLRRHLRRLSPLLPLEHGACGLQPFTQDGRLLHRMREEGARIEQEFIVEVEGSVAAYGLHRLSHGLRFEGRTLPPCKVSWQSETRLRFAIKDVRPGQLAWMCGQVDLRLLSARRIRLGRVPLAKLPESSWRYLPRGERF</sequence>
<comment type="catalytic activity">
    <reaction evidence="1">
        <text>uridine(35) in tRNA(Tyr) = pseudouridine(35) in tRNA(Tyr)</text>
        <dbReference type="Rhea" id="RHEA:60556"/>
        <dbReference type="Rhea" id="RHEA-COMP:15607"/>
        <dbReference type="Rhea" id="RHEA-COMP:15608"/>
        <dbReference type="ChEBI" id="CHEBI:65314"/>
        <dbReference type="ChEBI" id="CHEBI:65315"/>
    </reaction>
</comment>
<comment type="catalytic activity">
    <reaction evidence="2">
        <text>uridine(2604) in 23S rRNA = pseudouridine(2604) in 23S rRNA</text>
        <dbReference type="Rhea" id="RHEA:38875"/>
        <dbReference type="Rhea" id="RHEA-COMP:10093"/>
        <dbReference type="Rhea" id="RHEA-COMP:10094"/>
        <dbReference type="ChEBI" id="CHEBI:65314"/>
        <dbReference type="ChEBI" id="CHEBI:65315"/>
        <dbReference type="EC" id="5.4.99.21"/>
    </reaction>
</comment>
<dbReference type="STRING" id="265719.SAMN04488509_102350"/>
<dbReference type="CDD" id="cd00165">
    <property type="entry name" value="S4"/>
    <property type="match status" value="1"/>
</dbReference>
<dbReference type="SUPFAM" id="SSF55174">
    <property type="entry name" value="Alpha-L RNA-binding motif"/>
    <property type="match status" value="1"/>
</dbReference>
<evidence type="ECO:0000256" key="4">
    <source>
        <dbReference type="ARBA" id="ARBA00039989"/>
    </source>
</evidence>
<dbReference type="GO" id="GO:0006396">
    <property type="term" value="P:RNA processing"/>
    <property type="evidence" value="ECO:0007669"/>
    <property type="project" value="UniProtKB-ARBA"/>
</dbReference>
<dbReference type="AlphaFoldDB" id="A0A1G6UKE7"/>
<dbReference type="Gene3D" id="3.30.2350.10">
    <property type="entry name" value="Pseudouridine synthase"/>
    <property type="match status" value="1"/>
</dbReference>
<feature type="domain" description="RNA-binding S4" evidence="11">
    <location>
        <begin position="28"/>
        <end position="85"/>
    </location>
</feature>
<dbReference type="PANTHER" id="PTHR47683:SF2">
    <property type="entry name" value="RNA-BINDING S4 DOMAIN-CONTAINING PROTEIN"/>
    <property type="match status" value="1"/>
</dbReference>
<reference evidence="12 13" key="1">
    <citation type="submission" date="2016-10" db="EMBL/GenBank/DDBJ databases">
        <authorList>
            <person name="de Groot N.N."/>
        </authorList>
    </citation>
    <scope>NUCLEOTIDE SEQUENCE [LARGE SCALE GENOMIC DNA]</scope>
    <source>
        <strain evidence="12 13">DSM 16957</strain>
    </source>
</reference>
<dbReference type="GO" id="GO:0160138">
    <property type="term" value="F:23S rRNA pseudouridine(2604) synthase activity"/>
    <property type="evidence" value="ECO:0007669"/>
    <property type="project" value="UniProtKB-EC"/>
</dbReference>
<evidence type="ECO:0000256" key="7">
    <source>
        <dbReference type="ARBA" id="ARBA00042843"/>
    </source>
</evidence>
<keyword evidence="10" id="KW-0694">RNA-binding</keyword>
<evidence type="ECO:0000256" key="3">
    <source>
        <dbReference type="ARBA" id="ARBA00038922"/>
    </source>
</evidence>
<evidence type="ECO:0000256" key="1">
    <source>
        <dbReference type="ARBA" id="ARBA00036390"/>
    </source>
</evidence>
<evidence type="ECO:0000313" key="12">
    <source>
        <dbReference type="EMBL" id="SDD41005.1"/>
    </source>
</evidence>
<name>A0A1G6UKE7_9GAMM</name>
<dbReference type="GO" id="GO:0003723">
    <property type="term" value="F:RNA binding"/>
    <property type="evidence" value="ECO:0007669"/>
    <property type="project" value="UniProtKB-KW"/>
</dbReference>
<keyword evidence="13" id="KW-1185">Reference proteome</keyword>
<dbReference type="SUPFAM" id="SSF55120">
    <property type="entry name" value="Pseudouridine synthase"/>
    <property type="match status" value="1"/>
</dbReference>
<evidence type="ECO:0000256" key="9">
    <source>
        <dbReference type="ARBA" id="ARBA00043147"/>
    </source>
</evidence>
<evidence type="ECO:0000256" key="2">
    <source>
        <dbReference type="ARBA" id="ARBA00036535"/>
    </source>
</evidence>
<dbReference type="InterPro" id="IPR002942">
    <property type="entry name" value="S4_RNA-bd"/>
</dbReference>
<dbReference type="SMART" id="SM00363">
    <property type="entry name" value="S4"/>
    <property type="match status" value="1"/>
</dbReference>
<dbReference type="InterPro" id="IPR020103">
    <property type="entry name" value="PsdUridine_synth_cat_dom_sf"/>
</dbReference>
<proteinExistence type="predicted"/>
<protein>
    <recommendedName>
        <fullName evidence="4">Dual-specificity RNA pseudouridine synthase RluF</fullName>
        <ecNumber evidence="3">5.4.99.21</ecNumber>
    </recommendedName>
    <alternativeName>
        <fullName evidence="6">23S rRNA pseudouridine(2604) synthase</fullName>
    </alternativeName>
    <alternativeName>
        <fullName evidence="8">Ribosomal large subunit pseudouridine synthase F</fullName>
    </alternativeName>
    <alternativeName>
        <fullName evidence="7">rRNA pseudouridylate synthase F</fullName>
    </alternativeName>
    <alternativeName>
        <fullName evidence="9">rRNA-uridine isomerase F</fullName>
    </alternativeName>
    <alternativeName>
        <fullName evidence="5">tRNA(Tyr) pseudouridine(35) synthase</fullName>
    </alternativeName>
</protein>
<gene>
    <name evidence="12" type="ORF">SAMN04488509_102350</name>
</gene>
<dbReference type="Proteomes" id="UP000199603">
    <property type="component" value="Unassembled WGS sequence"/>
</dbReference>
<dbReference type="EMBL" id="FNAG01000002">
    <property type="protein sequence ID" value="SDD41005.1"/>
    <property type="molecule type" value="Genomic_DNA"/>
</dbReference>
<evidence type="ECO:0000256" key="5">
    <source>
        <dbReference type="ARBA" id="ARBA00041420"/>
    </source>
</evidence>
<evidence type="ECO:0000256" key="6">
    <source>
        <dbReference type="ARBA" id="ARBA00041697"/>
    </source>
</evidence>
<dbReference type="InterPro" id="IPR036986">
    <property type="entry name" value="S4_RNA-bd_sf"/>
</dbReference>
<dbReference type="EC" id="5.4.99.21" evidence="3"/>
<dbReference type="Gene3D" id="3.10.290.10">
    <property type="entry name" value="RNA-binding S4 domain"/>
    <property type="match status" value="1"/>
</dbReference>
<evidence type="ECO:0000259" key="11">
    <source>
        <dbReference type="SMART" id="SM00363"/>
    </source>
</evidence>
<dbReference type="GO" id="GO:0001522">
    <property type="term" value="P:pseudouridine synthesis"/>
    <property type="evidence" value="ECO:0007669"/>
    <property type="project" value="InterPro"/>
</dbReference>
<evidence type="ECO:0000256" key="8">
    <source>
        <dbReference type="ARBA" id="ARBA00042890"/>
    </source>
</evidence>
<evidence type="ECO:0000313" key="13">
    <source>
        <dbReference type="Proteomes" id="UP000199603"/>
    </source>
</evidence>
<organism evidence="12 13">
    <name type="scientific">Aquimonas voraii</name>
    <dbReference type="NCBI Taxonomy" id="265719"/>
    <lineage>
        <taxon>Bacteria</taxon>
        <taxon>Pseudomonadati</taxon>
        <taxon>Pseudomonadota</taxon>
        <taxon>Gammaproteobacteria</taxon>
        <taxon>Lysobacterales</taxon>
        <taxon>Lysobacteraceae</taxon>
        <taxon>Aquimonas</taxon>
    </lineage>
</organism>
<dbReference type="PROSITE" id="PS50889">
    <property type="entry name" value="S4"/>
    <property type="match status" value="1"/>
</dbReference>
<dbReference type="Pfam" id="PF01479">
    <property type="entry name" value="S4"/>
    <property type="match status" value="1"/>
</dbReference>
<dbReference type="PANTHER" id="PTHR47683">
    <property type="entry name" value="PSEUDOURIDINE SYNTHASE FAMILY PROTEIN-RELATED"/>
    <property type="match status" value="1"/>
</dbReference>